<name>A0A8J2PDJ4_9HEXA</name>
<dbReference type="OrthoDB" id="6042561at2759"/>
<feature type="chain" id="PRO_5035271086" evidence="1">
    <location>
        <begin position="19"/>
        <end position="295"/>
    </location>
</feature>
<dbReference type="EMBL" id="CAJVCH010451496">
    <property type="protein sequence ID" value="CAG7819492.1"/>
    <property type="molecule type" value="Genomic_DNA"/>
</dbReference>
<organism evidence="2 3">
    <name type="scientific">Allacma fusca</name>
    <dbReference type="NCBI Taxonomy" id="39272"/>
    <lineage>
        <taxon>Eukaryota</taxon>
        <taxon>Metazoa</taxon>
        <taxon>Ecdysozoa</taxon>
        <taxon>Arthropoda</taxon>
        <taxon>Hexapoda</taxon>
        <taxon>Collembola</taxon>
        <taxon>Symphypleona</taxon>
        <taxon>Sminthuridae</taxon>
        <taxon>Allacma</taxon>
    </lineage>
</organism>
<keyword evidence="3" id="KW-1185">Reference proteome</keyword>
<comment type="caution">
    <text evidence="2">The sequence shown here is derived from an EMBL/GenBank/DDBJ whole genome shotgun (WGS) entry which is preliminary data.</text>
</comment>
<reference evidence="2" key="1">
    <citation type="submission" date="2021-06" db="EMBL/GenBank/DDBJ databases">
        <authorList>
            <person name="Hodson N. C."/>
            <person name="Mongue J. A."/>
            <person name="Jaron S. K."/>
        </authorList>
    </citation>
    <scope>NUCLEOTIDE SEQUENCE</scope>
</reference>
<protein>
    <submittedName>
        <fullName evidence="2">Uncharacterized protein</fullName>
    </submittedName>
</protein>
<keyword evidence="1" id="KW-0732">Signal</keyword>
<gene>
    <name evidence="2" type="ORF">AFUS01_LOCUS29935</name>
</gene>
<evidence type="ECO:0000313" key="2">
    <source>
        <dbReference type="EMBL" id="CAG7819492.1"/>
    </source>
</evidence>
<dbReference type="AlphaFoldDB" id="A0A8J2PDJ4"/>
<accession>A0A8J2PDJ4</accession>
<evidence type="ECO:0000313" key="3">
    <source>
        <dbReference type="Proteomes" id="UP000708208"/>
    </source>
</evidence>
<proteinExistence type="predicted"/>
<feature type="signal peptide" evidence="1">
    <location>
        <begin position="1"/>
        <end position="18"/>
    </location>
</feature>
<evidence type="ECO:0000256" key="1">
    <source>
        <dbReference type="SAM" id="SignalP"/>
    </source>
</evidence>
<dbReference type="Proteomes" id="UP000708208">
    <property type="component" value="Unassembled WGS sequence"/>
</dbReference>
<sequence length="295" mass="33499">MAIKNLIGIILFIHCCTAQVLWPDLRIKYDLNAFNAFYHMGRTLTEIKDENHFVQDPTQQSCVGELDNGAFYYGYRLSDPNDTVLSVLYDVQGTVAGVQAWFLKDSVLKSPETSTFRFDQVWSYQNKTVNGKEFFVSTAYFVRPETICTTGRSESSLDTEGTGYGLWFQRGASPLESEEVPMKRTDAIAKGWTKNSCFVGMGRHNFYEVDTYDETNCTKSEGYFLLYNKQEELSGFGFRIQGLVESRYIEQPPNIAISLILGDPVPQCVLDENTKHGSTTMHVFFTSAPWQILCL</sequence>